<dbReference type="SMART" id="SM00931">
    <property type="entry name" value="NOSIC"/>
    <property type="match status" value="1"/>
</dbReference>
<organism evidence="8 9">
    <name type="scientific">Theileria equi strain WA</name>
    <dbReference type="NCBI Taxonomy" id="1537102"/>
    <lineage>
        <taxon>Eukaryota</taxon>
        <taxon>Sar</taxon>
        <taxon>Alveolata</taxon>
        <taxon>Apicomplexa</taxon>
        <taxon>Aconoidasida</taxon>
        <taxon>Piroplasmida</taxon>
        <taxon>Theileriidae</taxon>
        <taxon>Theileria</taxon>
    </lineage>
</organism>
<evidence type="ECO:0000256" key="1">
    <source>
        <dbReference type="ARBA" id="ARBA00004604"/>
    </source>
</evidence>
<dbReference type="EMBL" id="ACOU01000002">
    <property type="protein sequence ID" value="EKX73784.1"/>
    <property type="molecule type" value="Genomic_DNA"/>
</dbReference>
<feature type="compositionally biased region" description="Basic and acidic residues" evidence="6">
    <location>
        <begin position="472"/>
        <end position="487"/>
    </location>
</feature>
<evidence type="ECO:0000259" key="7">
    <source>
        <dbReference type="PROSITE" id="PS51358"/>
    </source>
</evidence>
<dbReference type="SUPFAM" id="SSF89124">
    <property type="entry name" value="Nop domain"/>
    <property type="match status" value="1"/>
</dbReference>
<reference evidence="8 9" key="1">
    <citation type="journal article" date="2012" name="BMC Genomics">
        <title>Comparative genomic analysis and phylogenetic position of Theileria equi.</title>
        <authorList>
            <person name="Kappmeyer L.S."/>
            <person name="Thiagarajan M."/>
            <person name="Herndon D.R."/>
            <person name="Ramsay J.D."/>
            <person name="Caler E."/>
            <person name="Djikeng A."/>
            <person name="Gillespie J.J."/>
            <person name="Lau A.O."/>
            <person name="Roalson E.H."/>
            <person name="Silva J.C."/>
            <person name="Silva M.G."/>
            <person name="Suarez C.E."/>
            <person name="Ueti M.W."/>
            <person name="Nene V.M."/>
            <person name="Mealey R.H."/>
            <person name="Knowles D.P."/>
            <person name="Brayton K.A."/>
        </authorList>
    </citation>
    <scope>NUCLEOTIDE SEQUENCE [LARGE SCALE GENOMIC DNA]</scope>
    <source>
        <strain evidence="8 9">WA</strain>
    </source>
</reference>
<dbReference type="InterPro" id="IPR045056">
    <property type="entry name" value="Nop56/Nop58"/>
</dbReference>
<dbReference type="OrthoDB" id="6780543at2759"/>
<comment type="caution">
    <text evidence="8">The sequence shown here is derived from an EMBL/GenBank/DDBJ whole genome shotgun (WGS) entry which is preliminary data.</text>
</comment>
<dbReference type="GeneID" id="15803148"/>
<dbReference type="KEGG" id="beq:BEWA_038210"/>
<dbReference type="Pfam" id="PF08156">
    <property type="entry name" value="NOP5NT"/>
    <property type="match status" value="1"/>
</dbReference>
<dbReference type="InterPro" id="IPR012974">
    <property type="entry name" value="NOP58/56_N"/>
</dbReference>
<dbReference type="GO" id="GO:0031428">
    <property type="term" value="C:box C/D methylation guide snoRNP complex"/>
    <property type="evidence" value="ECO:0007669"/>
    <property type="project" value="InterPro"/>
</dbReference>
<keyword evidence="4" id="KW-0539">Nucleus</keyword>
<keyword evidence="9" id="KW-1185">Reference proteome</keyword>
<feature type="domain" description="Nop" evidence="7">
    <location>
        <begin position="294"/>
        <end position="412"/>
    </location>
</feature>
<evidence type="ECO:0000256" key="3">
    <source>
        <dbReference type="ARBA" id="ARBA00022517"/>
    </source>
</evidence>
<dbReference type="Gene3D" id="1.10.287.4070">
    <property type="match status" value="1"/>
</dbReference>
<evidence type="ECO:0000313" key="8">
    <source>
        <dbReference type="EMBL" id="EKX73784.1"/>
    </source>
</evidence>
<sequence>MTKTYLLFETAAGYGLYQVDNWDQIGHDASLEEMMLSQDKFTATVKFKAFQPFGTASEALENMRSLIEGQVTVLLSSFLSQNLPKKESDYSLAVVDATLGKSLSQKGFKVIYDSNVLELIRGCRLYETNRLTKLASGGTTFDMHNFQIGLGHSYSRSKLKFDPAKQDKPIINSVALLDSLTKNLNAFFMRAREWYGWHFPELYQIVSDNVKFCQVLKAIKKKEQYNFDDLEELTNITGSEEIALSIKKASRQSIGHELTDSDMLNIESFADQVIKLDKMKNNLSEYLDTKVSLVAPNLNTIVGPVVSGRLISHAGSLVNLAKAPASTIQILGAEKALFRALKSRSKTPKYGLLYQSAFIGKATNKHKGKAARYLANKCALASRLDCFCDTTTDVYGKKMNEQLTKRMEYLLGGPLPEDNMTVMKAAHEEYNSIKSERNKREREEEKEEQVPSEETKEPLESDKKKKKKQKKKEIANETAKEEGKENDSAGDLEPGDKKKKKKKKSQKEKSAQGEN</sequence>
<dbReference type="VEuPathDB" id="PiroplasmaDB:BEWA_038210"/>
<dbReference type="InterPro" id="IPR002687">
    <property type="entry name" value="Nop_dom"/>
</dbReference>
<dbReference type="Proteomes" id="UP000031512">
    <property type="component" value="Unassembled WGS sequence"/>
</dbReference>
<dbReference type="InterPro" id="IPR042239">
    <property type="entry name" value="Nop_C"/>
</dbReference>
<gene>
    <name evidence="8" type="ORF">BEWA_038210</name>
</gene>
<evidence type="ECO:0000256" key="5">
    <source>
        <dbReference type="ARBA" id="ARBA00040742"/>
    </source>
</evidence>
<dbReference type="RefSeq" id="XP_004833236.1">
    <property type="nucleotide sequence ID" value="XM_004833179.1"/>
</dbReference>
<proteinExistence type="inferred from homology"/>
<dbReference type="PANTHER" id="PTHR10894">
    <property type="entry name" value="NUCLEOLAR PROTEIN 5 NUCLEOLAR PROTEIN NOP5 NOP58"/>
    <property type="match status" value="1"/>
</dbReference>
<dbReference type="GO" id="GO:0032040">
    <property type="term" value="C:small-subunit processome"/>
    <property type="evidence" value="ECO:0007669"/>
    <property type="project" value="InterPro"/>
</dbReference>
<keyword evidence="3" id="KW-0690">Ribosome biogenesis</keyword>
<dbReference type="STRING" id="1537102.L1LET9"/>
<evidence type="ECO:0000313" key="9">
    <source>
        <dbReference type="Proteomes" id="UP000031512"/>
    </source>
</evidence>
<name>L1LET9_THEEQ</name>
<dbReference type="eggNOG" id="KOG2573">
    <property type="taxonomic scope" value="Eukaryota"/>
</dbReference>
<accession>L1LET9</accession>
<protein>
    <recommendedName>
        <fullName evidence="5">Nucleolar protein 56</fullName>
    </recommendedName>
</protein>
<dbReference type="PROSITE" id="PS51358">
    <property type="entry name" value="NOP"/>
    <property type="match status" value="1"/>
</dbReference>
<dbReference type="GO" id="GO:0030515">
    <property type="term" value="F:snoRNA binding"/>
    <property type="evidence" value="ECO:0007669"/>
    <property type="project" value="InterPro"/>
</dbReference>
<feature type="compositionally biased region" description="Basic and acidic residues" evidence="6">
    <location>
        <begin position="430"/>
        <end position="443"/>
    </location>
</feature>
<feature type="region of interest" description="Disordered" evidence="6">
    <location>
        <begin position="430"/>
        <end position="515"/>
    </location>
</feature>
<dbReference type="Gene3D" id="1.10.246.90">
    <property type="entry name" value="Nop domain"/>
    <property type="match status" value="1"/>
</dbReference>
<comment type="similarity">
    <text evidence="2">Belongs to the NOP5/NOP56 family.</text>
</comment>
<dbReference type="GO" id="GO:0042254">
    <property type="term" value="P:ribosome biogenesis"/>
    <property type="evidence" value="ECO:0007669"/>
    <property type="project" value="UniProtKB-KW"/>
</dbReference>
<dbReference type="FunFam" id="1.10.246.90:FF:000001">
    <property type="entry name" value="Nucleolar protein 56"/>
    <property type="match status" value="1"/>
</dbReference>
<feature type="compositionally biased region" description="Basic and acidic residues" evidence="6">
    <location>
        <begin position="453"/>
        <end position="463"/>
    </location>
</feature>
<dbReference type="InterPro" id="IPR012976">
    <property type="entry name" value="NOSIC"/>
</dbReference>
<dbReference type="Pfam" id="PF01798">
    <property type="entry name" value="Nop"/>
    <property type="match status" value="1"/>
</dbReference>
<evidence type="ECO:0000256" key="6">
    <source>
        <dbReference type="SAM" id="MobiDB-lite"/>
    </source>
</evidence>
<dbReference type="AlphaFoldDB" id="L1LET9"/>
<evidence type="ECO:0000256" key="4">
    <source>
        <dbReference type="ARBA" id="ARBA00023242"/>
    </source>
</evidence>
<feature type="compositionally biased region" description="Basic residues" evidence="6">
    <location>
        <begin position="497"/>
        <end position="506"/>
    </location>
</feature>
<dbReference type="PANTHER" id="PTHR10894:SF0">
    <property type="entry name" value="NUCLEOLAR PROTEIN 56"/>
    <property type="match status" value="1"/>
</dbReference>
<comment type="subcellular location">
    <subcellularLocation>
        <location evidence="1">Nucleus</location>
        <location evidence="1">Nucleolus</location>
    </subcellularLocation>
</comment>
<evidence type="ECO:0000256" key="2">
    <source>
        <dbReference type="ARBA" id="ARBA00009211"/>
    </source>
</evidence>
<dbReference type="InterPro" id="IPR036070">
    <property type="entry name" value="Nop_dom_sf"/>
</dbReference>